<dbReference type="InterPro" id="IPR006115">
    <property type="entry name" value="6PGDH_NADP-bd"/>
</dbReference>
<dbReference type="GO" id="GO:0051287">
    <property type="term" value="F:NAD binding"/>
    <property type="evidence" value="ECO:0007669"/>
    <property type="project" value="InterPro"/>
</dbReference>
<evidence type="ECO:0000259" key="5">
    <source>
        <dbReference type="Pfam" id="PF03446"/>
    </source>
</evidence>
<gene>
    <name evidence="7" type="ORF">TM35_000074990</name>
</gene>
<dbReference type="InterPro" id="IPR029154">
    <property type="entry name" value="HIBADH-like_NADP-bd"/>
</dbReference>
<dbReference type="Pfam" id="PF14833">
    <property type="entry name" value="NAD_binding_11"/>
    <property type="match status" value="1"/>
</dbReference>
<evidence type="ECO:0000313" key="7">
    <source>
        <dbReference type="EMBL" id="ORC91075.1"/>
    </source>
</evidence>
<accession>A0A1X0P2E9</accession>
<dbReference type="STRING" id="67003.A0A1X0P2E9"/>
<evidence type="ECO:0000256" key="2">
    <source>
        <dbReference type="ARBA" id="ARBA00023002"/>
    </source>
</evidence>
<dbReference type="Pfam" id="PF03446">
    <property type="entry name" value="NAD_binding_2"/>
    <property type="match status" value="1"/>
</dbReference>
<feature type="domain" description="3-hydroxyisobutyrate dehydrogenase-like NAD-binding" evidence="6">
    <location>
        <begin position="167"/>
        <end position="287"/>
    </location>
</feature>
<dbReference type="PIRSF" id="PIRSF000103">
    <property type="entry name" value="HIBADH"/>
    <property type="match status" value="1"/>
</dbReference>
<comment type="similarity">
    <text evidence="1">Belongs to the HIBADH-related family.</text>
</comment>
<organism evidence="7 8">
    <name type="scientific">Trypanosoma theileri</name>
    <dbReference type="NCBI Taxonomy" id="67003"/>
    <lineage>
        <taxon>Eukaryota</taxon>
        <taxon>Discoba</taxon>
        <taxon>Euglenozoa</taxon>
        <taxon>Kinetoplastea</taxon>
        <taxon>Metakinetoplastina</taxon>
        <taxon>Trypanosomatida</taxon>
        <taxon>Trypanosomatidae</taxon>
        <taxon>Trypanosoma</taxon>
    </lineage>
</organism>
<evidence type="ECO:0000256" key="3">
    <source>
        <dbReference type="ARBA" id="ARBA00023027"/>
    </source>
</evidence>
<evidence type="ECO:0000256" key="1">
    <source>
        <dbReference type="ARBA" id="ARBA00009080"/>
    </source>
</evidence>
<keyword evidence="8" id="KW-1185">Reference proteome</keyword>
<dbReference type="PANTHER" id="PTHR43060:SF15">
    <property type="entry name" value="3-HYDROXYISOBUTYRATE DEHYDROGENASE-LIKE 1, MITOCHONDRIAL-RELATED"/>
    <property type="match status" value="1"/>
</dbReference>
<comment type="caution">
    <text evidence="7">The sequence shown here is derived from an EMBL/GenBank/DDBJ whole genome shotgun (WGS) entry which is preliminary data.</text>
</comment>
<dbReference type="SUPFAM" id="SSF51735">
    <property type="entry name" value="NAD(P)-binding Rossmann-fold domains"/>
    <property type="match status" value="1"/>
</dbReference>
<dbReference type="PANTHER" id="PTHR43060">
    <property type="entry name" value="3-HYDROXYISOBUTYRATE DEHYDROGENASE-LIKE 1, MITOCHONDRIAL-RELATED"/>
    <property type="match status" value="1"/>
</dbReference>
<dbReference type="InterPro" id="IPR036291">
    <property type="entry name" value="NAD(P)-bd_dom_sf"/>
</dbReference>
<name>A0A1X0P2E9_9TRYP</name>
<sequence>MSLKVGYIGLGLMGKSMAGNILKAGFPLVVFNRTRSKMDELVTQGARAAVSPADLASQVDVIFTNVSDSQDVYEVIFGNDGVSAGVRPGSVVVDNSTIKPSVAREIAARLWAEKQVQCLDAPVSGGDIGARNGTLTVMVGGDEATLQRVMPVLRAMGTTITHVGASGAGQVCKAANQIMVAAQMVAMGEMLVFAEKCGVDGQRVISAVKGGAAQCWTLDVKPQRLFAGNREPGFKASLQSKDLGIVMDSAREFGAPLPTTAVNAQLFQSMLQHGEGDKDNSAVVGVLERMANCHIRETKDTQ</sequence>
<dbReference type="GeneID" id="39983725"/>
<dbReference type="EMBL" id="NBCO01000007">
    <property type="protein sequence ID" value="ORC91075.1"/>
    <property type="molecule type" value="Genomic_DNA"/>
</dbReference>
<dbReference type="Gene3D" id="3.40.50.720">
    <property type="entry name" value="NAD(P)-binding Rossmann-like Domain"/>
    <property type="match status" value="1"/>
</dbReference>
<dbReference type="PROSITE" id="PS00895">
    <property type="entry name" value="3_HYDROXYISOBUT_DH"/>
    <property type="match status" value="1"/>
</dbReference>
<dbReference type="GO" id="GO:0050661">
    <property type="term" value="F:NADP binding"/>
    <property type="evidence" value="ECO:0007669"/>
    <property type="project" value="InterPro"/>
</dbReference>
<evidence type="ECO:0000313" key="8">
    <source>
        <dbReference type="Proteomes" id="UP000192257"/>
    </source>
</evidence>
<dbReference type="OrthoDB" id="435038at2759"/>
<dbReference type="InterPro" id="IPR002204">
    <property type="entry name" value="3-OH-isobutyrate_DH-rel_CS"/>
</dbReference>
<proteinExistence type="inferred from homology"/>
<keyword evidence="3" id="KW-0520">NAD</keyword>
<evidence type="ECO:0000256" key="4">
    <source>
        <dbReference type="PIRSR" id="PIRSR000103-1"/>
    </source>
</evidence>
<dbReference type="GO" id="GO:0016491">
    <property type="term" value="F:oxidoreductase activity"/>
    <property type="evidence" value="ECO:0007669"/>
    <property type="project" value="UniProtKB-KW"/>
</dbReference>
<feature type="domain" description="6-phosphogluconate dehydrogenase NADP-binding" evidence="5">
    <location>
        <begin position="4"/>
        <end position="164"/>
    </location>
</feature>
<evidence type="ECO:0000259" key="6">
    <source>
        <dbReference type="Pfam" id="PF14833"/>
    </source>
</evidence>
<dbReference type="AlphaFoldDB" id="A0A1X0P2E9"/>
<dbReference type="InterPro" id="IPR013328">
    <property type="entry name" value="6PGD_dom2"/>
</dbReference>
<protein>
    <submittedName>
        <fullName evidence="7">2-hydroxy-3-oxopropionate reductase</fullName>
    </submittedName>
</protein>
<dbReference type="Proteomes" id="UP000192257">
    <property type="component" value="Unassembled WGS sequence"/>
</dbReference>
<dbReference type="RefSeq" id="XP_028885141.1">
    <property type="nucleotide sequence ID" value="XM_029023945.1"/>
</dbReference>
<dbReference type="Gene3D" id="1.10.1040.10">
    <property type="entry name" value="N-(1-d-carboxylethyl)-l-norvaline Dehydrogenase, domain 2"/>
    <property type="match status" value="1"/>
</dbReference>
<feature type="active site" evidence="4">
    <location>
        <position position="173"/>
    </location>
</feature>
<dbReference type="InterPro" id="IPR015815">
    <property type="entry name" value="HIBADH-related"/>
</dbReference>
<dbReference type="VEuPathDB" id="TriTrypDB:TM35_000074990"/>
<dbReference type="InterPro" id="IPR008927">
    <property type="entry name" value="6-PGluconate_DH-like_C_sf"/>
</dbReference>
<keyword evidence="2" id="KW-0560">Oxidoreductase</keyword>
<dbReference type="SUPFAM" id="SSF48179">
    <property type="entry name" value="6-phosphogluconate dehydrogenase C-terminal domain-like"/>
    <property type="match status" value="1"/>
</dbReference>
<reference evidence="7 8" key="1">
    <citation type="submission" date="2017-03" db="EMBL/GenBank/DDBJ databases">
        <title>An alternative strategy for trypanosome survival in the mammalian bloodstream revealed through genome and transcriptome analysis of the ubiquitous bovine parasite Trypanosoma (Megatrypanum) theileri.</title>
        <authorList>
            <person name="Kelly S."/>
            <person name="Ivens A."/>
            <person name="Mott A."/>
            <person name="O'Neill E."/>
            <person name="Emms D."/>
            <person name="Macleod O."/>
            <person name="Voorheis P."/>
            <person name="Matthews J."/>
            <person name="Matthews K."/>
            <person name="Carrington M."/>
        </authorList>
    </citation>
    <scope>NUCLEOTIDE SEQUENCE [LARGE SCALE GENOMIC DNA]</scope>
    <source>
        <strain evidence="7">Edinburgh</strain>
    </source>
</reference>